<organism evidence="3 4">
    <name type="scientific">Janibacter terrae</name>
    <dbReference type="NCBI Taxonomy" id="103817"/>
    <lineage>
        <taxon>Bacteria</taxon>
        <taxon>Bacillati</taxon>
        <taxon>Actinomycetota</taxon>
        <taxon>Actinomycetes</taxon>
        <taxon>Micrococcales</taxon>
        <taxon>Intrasporangiaceae</taxon>
        <taxon>Janibacter</taxon>
    </lineage>
</organism>
<sequence length="278" mass="29577">MSESTATNPTLVKDQVASLLVQPLEAASFVLASGPRIFDSSEPLKIPRLVSSTDPGYVAEGGLIPDNHDVAFSEISLMPTTRKSIKAILRFTNELARSATIGLDSVLKARLVNDVAQKLDTELLVGTGADGSITGIINQPGVQAGVLDVTAADSFLDGIALATAAEVTPNRWFLSGADFIAVRKLKDTSGKYLLESDLTKDATYRLFGIPVTVSNKVPTGKAVLADMSQVAVVRDVNPSVTVLSERYAEWDEIGLRVVCRYDLGLLHPEGVVVLTDVP</sequence>
<keyword evidence="4" id="KW-1185">Reference proteome</keyword>
<feature type="domain" description="Phage capsid-like C-terminal" evidence="2">
    <location>
        <begin position="11"/>
        <end position="275"/>
    </location>
</feature>
<evidence type="ECO:0000313" key="4">
    <source>
        <dbReference type="Proteomes" id="UP001381003"/>
    </source>
</evidence>
<reference evidence="3 4" key="1">
    <citation type="submission" date="2022-09" db="EMBL/GenBank/DDBJ databases">
        <title>Complete genome sequence of Janibacter terrae strain COS04-44, PCL-degrading bacteria isolated from oil spilled coast.</title>
        <authorList>
            <person name="Park H."/>
            <person name="Kim J.Y."/>
            <person name="An S.H."/>
            <person name="Lee C.M."/>
            <person name="Weon H.-Y."/>
        </authorList>
    </citation>
    <scope>NUCLEOTIDE SEQUENCE [LARGE SCALE GENOMIC DNA]</scope>
    <source>
        <strain evidence="3 4">COS04-44</strain>
    </source>
</reference>
<name>A0ABZ2FCP8_9MICO</name>
<dbReference type="Proteomes" id="UP001381003">
    <property type="component" value="Chromosome"/>
</dbReference>
<dbReference type="Gene3D" id="3.30.2320.10">
    <property type="entry name" value="hypothetical protein PF0899 domain"/>
    <property type="match status" value="1"/>
</dbReference>
<dbReference type="Gene3D" id="3.30.2400.10">
    <property type="entry name" value="Major capsid protein gp5"/>
    <property type="match status" value="1"/>
</dbReference>
<protein>
    <submittedName>
        <fullName evidence="3">Phage major capsid protein</fullName>
    </submittedName>
</protein>
<dbReference type="NCBIfam" id="TIGR01554">
    <property type="entry name" value="major_cap_HK97"/>
    <property type="match status" value="1"/>
</dbReference>
<comment type="subcellular location">
    <subcellularLocation>
        <location evidence="1">Virion</location>
    </subcellularLocation>
</comment>
<dbReference type="EMBL" id="CP104874">
    <property type="protein sequence ID" value="WWF05084.1"/>
    <property type="molecule type" value="Genomic_DNA"/>
</dbReference>
<dbReference type="RefSeq" id="WP_338538180.1">
    <property type="nucleotide sequence ID" value="NZ_CP104874.1"/>
</dbReference>
<evidence type="ECO:0000313" key="3">
    <source>
        <dbReference type="EMBL" id="WWF05084.1"/>
    </source>
</evidence>
<gene>
    <name evidence="3" type="ORF">N5P18_15685</name>
</gene>
<dbReference type="InterPro" id="IPR054612">
    <property type="entry name" value="Phage_capsid-like_C"/>
</dbReference>
<dbReference type="Pfam" id="PF05065">
    <property type="entry name" value="Phage_capsid"/>
    <property type="match status" value="1"/>
</dbReference>
<evidence type="ECO:0000256" key="1">
    <source>
        <dbReference type="ARBA" id="ARBA00004328"/>
    </source>
</evidence>
<evidence type="ECO:0000259" key="2">
    <source>
        <dbReference type="Pfam" id="PF05065"/>
    </source>
</evidence>
<dbReference type="SUPFAM" id="SSF56563">
    <property type="entry name" value="Major capsid protein gp5"/>
    <property type="match status" value="1"/>
</dbReference>
<proteinExistence type="predicted"/>
<accession>A0ABZ2FCP8</accession>
<dbReference type="InterPro" id="IPR024455">
    <property type="entry name" value="Phage_capsid"/>
</dbReference>